<evidence type="ECO:0000313" key="2">
    <source>
        <dbReference type="Proteomes" id="UP000533429"/>
    </source>
</evidence>
<dbReference type="AlphaFoldDB" id="A0A850R7Q4"/>
<protein>
    <submittedName>
        <fullName evidence="1">Uncharacterized protein</fullName>
    </submittedName>
</protein>
<organism evidence="1 2">
    <name type="scientific">Photobacterium damselae subsp. damselae</name>
    <name type="common">Listonella damsela</name>
    <dbReference type="NCBI Taxonomy" id="85581"/>
    <lineage>
        <taxon>Bacteria</taxon>
        <taxon>Pseudomonadati</taxon>
        <taxon>Pseudomonadota</taxon>
        <taxon>Gammaproteobacteria</taxon>
        <taxon>Vibrionales</taxon>
        <taxon>Vibrionaceae</taxon>
        <taxon>Photobacterium</taxon>
    </lineage>
</organism>
<sequence length="235" mass="26657">MNNTQTGRLDFPKPRVEIAYDKIDGLRFYLDDYQLSKKEVQEHLLAFETLDNPSLESILVTKAYLKKLKSVQGKERLLALIGAKTKPGGNKKKITMNHTCDLLKNALNLSNETIARILQMKTEDGQDYERTIADNVKRNRRRYAEQLKAELPTNDGKANLDLVDDYSLSRVKSMEHQLQLNLEQVINIIKGKLPLINATDPKVAKQLSSALNNLDDNALSHFVKKVSRSIINNLA</sequence>
<accession>A0A850R7Q4</accession>
<proteinExistence type="predicted"/>
<gene>
    <name evidence="1" type="ORF">HWA77_22075</name>
</gene>
<evidence type="ECO:0000313" key="1">
    <source>
        <dbReference type="EMBL" id="NVP02901.1"/>
    </source>
</evidence>
<name>A0A850R7Q4_PHODD</name>
<comment type="caution">
    <text evidence="1">The sequence shown here is derived from an EMBL/GenBank/DDBJ whole genome shotgun (WGS) entry which is preliminary data.</text>
</comment>
<reference evidence="1 2" key="1">
    <citation type="submission" date="2020-06" db="EMBL/GenBank/DDBJ databases">
        <title>Photobacterium damselae subsp. damselae comparative genomics.</title>
        <authorList>
            <person name="Osorio C.R."/>
        </authorList>
    </citation>
    <scope>NUCLEOTIDE SEQUENCE [LARGE SCALE GENOMIC DNA]</scope>
    <source>
        <strain evidence="1 2">TW250/03</strain>
    </source>
</reference>
<dbReference type="Proteomes" id="UP000533429">
    <property type="component" value="Unassembled WGS sequence"/>
</dbReference>
<dbReference type="EMBL" id="JABXOR010001425">
    <property type="protein sequence ID" value="NVP02901.1"/>
    <property type="molecule type" value="Genomic_DNA"/>
</dbReference>